<dbReference type="PANTHER" id="PTHR47336">
    <property type="entry name" value="TRANSCRIPTION FACTOR HMS1-RELATED"/>
    <property type="match status" value="1"/>
</dbReference>
<reference evidence="3 4" key="1">
    <citation type="journal article" date="2011" name="Proc. Natl. Acad. Sci. U.S.A.">
        <title>Evolutionary erosion of yeast sex chromosomes by mating-type switching accidents.</title>
        <authorList>
            <person name="Gordon J.L."/>
            <person name="Armisen D."/>
            <person name="Proux-Wera E."/>
            <person name="Oheigeartaigh S.S."/>
            <person name="Byrne K.P."/>
            <person name="Wolfe K.H."/>
        </authorList>
    </citation>
    <scope>NUCLEOTIDE SEQUENCE [LARGE SCALE GENOMIC DNA]</scope>
    <source>
        <strain evidence="4">ATCC 10597 / BCRC 20456 / CBS 421 / NBRC 0211 / NRRL Y-12639</strain>
    </source>
</reference>
<evidence type="ECO:0000313" key="3">
    <source>
        <dbReference type="EMBL" id="CCD25405.1"/>
    </source>
</evidence>
<dbReference type="KEGG" id="ndi:NDAI_0F00860"/>
<feature type="region of interest" description="Disordered" evidence="1">
    <location>
        <begin position="357"/>
        <end position="380"/>
    </location>
</feature>
<dbReference type="STRING" id="1071378.G0WC94"/>
<accession>G0WC94</accession>
<dbReference type="Gene3D" id="4.10.280.10">
    <property type="entry name" value="Helix-loop-helix DNA-binding domain"/>
    <property type="match status" value="1"/>
</dbReference>
<dbReference type="Pfam" id="PF00010">
    <property type="entry name" value="HLH"/>
    <property type="match status" value="1"/>
</dbReference>
<organism evidence="3 4">
    <name type="scientific">Naumovozyma dairenensis (strain ATCC 10597 / BCRC 20456 / CBS 421 / NBRC 0211 / NRRL Y-12639)</name>
    <name type="common">Saccharomyces dairenensis</name>
    <dbReference type="NCBI Taxonomy" id="1071378"/>
    <lineage>
        <taxon>Eukaryota</taxon>
        <taxon>Fungi</taxon>
        <taxon>Dikarya</taxon>
        <taxon>Ascomycota</taxon>
        <taxon>Saccharomycotina</taxon>
        <taxon>Saccharomycetes</taxon>
        <taxon>Saccharomycetales</taxon>
        <taxon>Saccharomycetaceae</taxon>
        <taxon>Naumovozyma</taxon>
    </lineage>
</organism>
<dbReference type="SMART" id="SM00353">
    <property type="entry name" value="HLH"/>
    <property type="match status" value="1"/>
</dbReference>
<dbReference type="HOGENOM" id="CLU_639494_0_0_1"/>
<dbReference type="GO" id="GO:0046983">
    <property type="term" value="F:protein dimerization activity"/>
    <property type="evidence" value="ECO:0007669"/>
    <property type="project" value="InterPro"/>
</dbReference>
<dbReference type="RefSeq" id="XP_003670648.1">
    <property type="nucleotide sequence ID" value="XM_003670600.1"/>
</dbReference>
<dbReference type="SUPFAM" id="SSF47459">
    <property type="entry name" value="HLH, helix-loop-helix DNA-binding domain"/>
    <property type="match status" value="1"/>
</dbReference>
<name>G0WC94_NAUDC</name>
<dbReference type="InterPro" id="IPR036638">
    <property type="entry name" value="HLH_DNA-bd_sf"/>
</dbReference>
<evidence type="ECO:0000259" key="2">
    <source>
        <dbReference type="PROSITE" id="PS50888"/>
    </source>
</evidence>
<dbReference type="GeneID" id="11499144"/>
<dbReference type="EMBL" id="HE580272">
    <property type="protein sequence ID" value="CCD25405.1"/>
    <property type="molecule type" value="Genomic_DNA"/>
</dbReference>
<proteinExistence type="predicted"/>
<sequence length="429" mass="48792">MKEEFPYDNVNMFGTNPFDVSPLSTLEHSNNEHLLGLLQDGFQHEDISPNYNNELQQFDSTIATDSTANKNQQQNKNELKLTDSLEGSTTPLGQLTQVSNNYQLNMSVPRRSESNIERMMNSKKHCFVPFVVNTEGGRSKIRRTKEEDICDSTYSEFETNFKRNFSESDVEGLKSKNVKKIPTPKKNKAINHGKLMQMQMVERNGSVKLEVTDSCLTEQELQTEAIVEAEDSADDKEPLSERESEDTKTTVKKKYKGKTSHNIIEKKYRKNLNDKILQLRDIVPTLRVTHKKNSKIPLDDKDFYDLAHLNPTRKLNKGSILTKAIEYIQYLEEKCSKYEAEGKVGKVKLKRLEPSLSSTTYNSQTISPDSPNSGNINDKTFSTESHLLTSRSSSVSMFPEKTFQSNNHHFSPILEGTNGLDGTNDNNNK</sequence>
<dbReference type="PANTHER" id="PTHR47336:SF2">
    <property type="entry name" value="TRANSCRIPTION FACTOR HMS1-RELATED"/>
    <property type="match status" value="1"/>
</dbReference>
<dbReference type="OrthoDB" id="2133190at2759"/>
<dbReference type="Proteomes" id="UP000000689">
    <property type="component" value="Chromosome 6"/>
</dbReference>
<evidence type="ECO:0000256" key="1">
    <source>
        <dbReference type="SAM" id="MobiDB-lite"/>
    </source>
</evidence>
<feature type="region of interest" description="Disordered" evidence="1">
    <location>
        <begin position="226"/>
        <end position="253"/>
    </location>
</feature>
<dbReference type="PROSITE" id="PS50888">
    <property type="entry name" value="BHLH"/>
    <property type="match status" value="1"/>
</dbReference>
<feature type="region of interest" description="Disordered" evidence="1">
    <location>
        <begin position="398"/>
        <end position="429"/>
    </location>
</feature>
<evidence type="ECO:0000313" key="4">
    <source>
        <dbReference type="Proteomes" id="UP000000689"/>
    </source>
</evidence>
<dbReference type="InterPro" id="IPR011598">
    <property type="entry name" value="bHLH_dom"/>
</dbReference>
<gene>
    <name evidence="3" type="primary">NDAI0F00860</name>
    <name evidence="3" type="ordered locus">NDAI_0F00860</name>
</gene>
<feature type="compositionally biased region" description="Low complexity" evidence="1">
    <location>
        <begin position="416"/>
        <end position="429"/>
    </location>
</feature>
<dbReference type="AlphaFoldDB" id="G0WC94"/>
<feature type="domain" description="BHLH" evidence="2">
    <location>
        <begin position="256"/>
        <end position="331"/>
    </location>
</feature>
<dbReference type="InterPro" id="IPR052099">
    <property type="entry name" value="Regulatory_TF_Diverse"/>
</dbReference>
<feature type="compositionally biased region" description="Basic and acidic residues" evidence="1">
    <location>
        <begin position="235"/>
        <end position="249"/>
    </location>
</feature>
<keyword evidence="4" id="KW-1185">Reference proteome</keyword>
<dbReference type="eggNOG" id="KOG2588">
    <property type="taxonomic scope" value="Eukaryota"/>
</dbReference>
<protein>
    <recommendedName>
        <fullName evidence="2">BHLH domain-containing protein</fullName>
    </recommendedName>
</protein>